<keyword evidence="3" id="KW-1185">Reference proteome</keyword>
<dbReference type="EMBL" id="APPE01000057">
    <property type="protein sequence ID" value="ENU99008.1"/>
    <property type="molecule type" value="Genomic_DNA"/>
</dbReference>
<reference evidence="2" key="3">
    <citation type="submission" date="2021-06" db="EMBL/GenBank/DDBJ databases">
        <authorList>
            <person name="Diorio-Toth L."/>
        </authorList>
    </citation>
    <scope>NUCLEOTIDE SEQUENCE</scope>
    <source>
        <strain evidence="2">AV_175</strain>
    </source>
</reference>
<dbReference type="RefSeq" id="WP_004783403.1">
    <property type="nucleotide sequence ID" value="NZ_CP078027.1"/>
</dbReference>
<proteinExistence type="predicted"/>
<evidence type="ECO:0000313" key="3">
    <source>
        <dbReference type="Proteomes" id="UP000013070"/>
    </source>
</evidence>
<evidence type="ECO:0000313" key="1">
    <source>
        <dbReference type="EMBL" id="ENU99008.1"/>
    </source>
</evidence>
<name>N8WQ41_9GAMM</name>
<dbReference type="PATRIC" id="fig|1217710.3.peg.1952"/>
<protein>
    <submittedName>
        <fullName evidence="1">Uncharacterized protein</fullName>
    </submittedName>
</protein>
<gene>
    <name evidence="2" type="ORF">EGK58_012170</name>
    <name evidence="1" type="ORF">F969_02055</name>
</gene>
<dbReference type="AlphaFoldDB" id="N8WQ41"/>
<organism evidence="1 3">
    <name type="scientific">Acinetobacter variabilis</name>
    <dbReference type="NCBI Taxonomy" id="70346"/>
    <lineage>
        <taxon>Bacteria</taxon>
        <taxon>Pseudomonadati</taxon>
        <taxon>Pseudomonadota</taxon>
        <taxon>Gammaproteobacteria</taxon>
        <taxon>Moraxellales</taxon>
        <taxon>Moraxellaceae</taxon>
        <taxon>Acinetobacter</taxon>
    </lineage>
</organism>
<dbReference type="EMBL" id="CP078027">
    <property type="protein sequence ID" value="QXR18827.1"/>
    <property type="molecule type" value="Genomic_DNA"/>
</dbReference>
<evidence type="ECO:0000313" key="2">
    <source>
        <dbReference type="EMBL" id="QXR18827.1"/>
    </source>
</evidence>
<reference evidence="1 3" key="1">
    <citation type="submission" date="2013-02" db="EMBL/GenBank/DDBJ databases">
        <title>The Genome Sequence of Acinetobacter sp. NIPH 899.</title>
        <authorList>
            <consortium name="The Broad Institute Genome Sequencing Platform"/>
            <consortium name="The Broad Institute Genome Sequencing Center for Infectious Disease"/>
            <person name="Cerqueira G."/>
            <person name="Feldgarden M."/>
            <person name="Courvalin P."/>
            <person name="Perichon B."/>
            <person name="Grillot-Courvalin C."/>
            <person name="Clermont D."/>
            <person name="Rocha E."/>
            <person name="Yoon E.-J."/>
            <person name="Nemec A."/>
            <person name="Walker B."/>
            <person name="Young S.K."/>
            <person name="Zeng Q."/>
            <person name="Gargeya S."/>
            <person name="Fitzgerald M."/>
            <person name="Haas B."/>
            <person name="Abouelleil A."/>
            <person name="Alvarado L."/>
            <person name="Arachchi H.M."/>
            <person name="Berlin A.M."/>
            <person name="Chapman S.B."/>
            <person name="Dewar J."/>
            <person name="Goldberg J."/>
            <person name="Griggs A."/>
            <person name="Gujja S."/>
            <person name="Hansen M."/>
            <person name="Howarth C."/>
            <person name="Imamovic A."/>
            <person name="Larimer J."/>
            <person name="McCowan C."/>
            <person name="Murphy C."/>
            <person name="Neiman D."/>
            <person name="Pearson M."/>
            <person name="Priest M."/>
            <person name="Roberts A."/>
            <person name="Saif S."/>
            <person name="Shea T."/>
            <person name="Sisk P."/>
            <person name="Sykes S."/>
            <person name="Wortman J."/>
            <person name="Nusbaum C."/>
            <person name="Birren B."/>
        </authorList>
    </citation>
    <scope>NUCLEOTIDE SEQUENCE [LARGE SCALE GENOMIC DNA]</scope>
    <source>
        <strain evidence="1 3">NIPH 899</strain>
    </source>
</reference>
<dbReference type="Proteomes" id="UP000013070">
    <property type="component" value="Unassembled WGS sequence"/>
</dbReference>
<accession>A0A8F6M2H4</accession>
<dbReference type="HOGENOM" id="CLU_2152860_0_0_6"/>
<reference evidence="2" key="2">
    <citation type="journal article" date="2019" name="Nat. Commun.">
        <title>Spatiotemporal dynamics of multidrug resistant bacteria on intensive care unit surfaces.</title>
        <authorList>
            <person name="D'Souza A.W."/>
            <person name="Potter R.F."/>
            <person name="Wallace M."/>
            <person name="Shupe A."/>
            <person name="Patel S."/>
            <person name="Sun X."/>
            <person name="Gul D."/>
            <person name="Kwon J.H."/>
            <person name="Andleeb S."/>
            <person name="Burnham C.D."/>
            <person name="Dantas G."/>
        </authorList>
    </citation>
    <scope>NUCLEOTIDE SEQUENCE</scope>
    <source>
        <strain evidence="2">AV_175</strain>
    </source>
</reference>
<dbReference type="Proteomes" id="UP000280837">
    <property type="component" value="Chromosome"/>
</dbReference>
<accession>N8WQ41</accession>
<dbReference type="eggNOG" id="ENOG50341TH">
    <property type="taxonomic scope" value="Bacteria"/>
</dbReference>
<sequence length="111" mass="11734">MRLVFADPVFGSLNGALVGMNSTIQASTNTDDKIVIGGALLNLSNVLNGTSRVGFTNSVGESVGWANTYASFQKVYNNNNTDETTEETNLAKLSGGSVSFKLADCYSIKTK</sequence>